<evidence type="ECO:0000313" key="1">
    <source>
        <dbReference type="EMBL" id="AIT14202.1"/>
    </source>
</evidence>
<sequence>MANFDELMREVATLAEEKKSFDSIYNTAYSDSVLACTQDQKDELIATYHEAWKYYRQWEKEESESTINGINNLI</sequence>
<dbReference type="RefSeq" id="YP_009101899.1">
    <property type="nucleotide sequence ID" value="NC_025447.1"/>
</dbReference>
<keyword evidence="2" id="KW-1185">Reference proteome</keyword>
<dbReference type="EMBL" id="KM507819">
    <property type="protein sequence ID" value="AIT14202.1"/>
    <property type="molecule type" value="Genomic_DNA"/>
</dbReference>
<organism evidence="1 2">
    <name type="scientific">Escherichia phage 121Q</name>
    <dbReference type="NCBI Taxonomy" id="1555202"/>
    <lineage>
        <taxon>Viruses</taxon>
        <taxon>Duplodnaviria</taxon>
        <taxon>Heunggongvirae</taxon>
        <taxon>Uroviricota</taxon>
        <taxon>Caudoviricetes</taxon>
        <taxon>Asteriusvirus</taxon>
        <taxon>Asteriusvirus av121Q</taxon>
    </lineage>
</organism>
<evidence type="ECO:0000313" key="2">
    <source>
        <dbReference type="Proteomes" id="UP000029889"/>
    </source>
</evidence>
<dbReference type="GeneID" id="22111352"/>
<dbReference type="KEGG" id="vg:22111352"/>
<protein>
    <submittedName>
        <fullName evidence="1">Uncharacterized protein</fullName>
    </submittedName>
</protein>
<dbReference type="Proteomes" id="UP000029889">
    <property type="component" value="Segment"/>
</dbReference>
<proteinExistence type="predicted"/>
<gene>
    <name evidence="1" type="primary">312</name>
    <name evidence="1" type="ORF">PBI_121Q_312</name>
</gene>
<name>A0A097EXL9_9CAUD</name>
<accession>A0A097EXL9</accession>
<reference evidence="1 2" key="1">
    <citation type="submission" date="2014-09" db="EMBL/GenBank/DDBJ databases">
        <authorList>
            <person name="Lapin J.S."/>
            <person name="Pope W.H."/>
            <person name="Hua J."/>
            <person name="Ford M.E."/>
            <person name="Conway J.F."/>
            <person name="Hatfull G.F."/>
            <person name="Hendrix R.W."/>
        </authorList>
    </citation>
    <scope>NUCLEOTIDE SEQUENCE [LARGE SCALE GENOMIC DNA]</scope>
</reference>